<dbReference type="Gene3D" id="3.40.50.720">
    <property type="entry name" value="NAD(P)-binding Rossmann-like Domain"/>
    <property type="match status" value="1"/>
</dbReference>
<name>A0AA39ZBB4_9PEZI</name>
<dbReference type="InterPro" id="IPR036736">
    <property type="entry name" value="ACP-like_sf"/>
</dbReference>
<accession>A0AA39ZBB4</accession>
<keyword evidence="6" id="KW-1185">Reference proteome</keyword>
<evidence type="ECO:0000313" key="5">
    <source>
        <dbReference type="EMBL" id="KAK0667813.1"/>
    </source>
</evidence>
<dbReference type="Pfam" id="PF00550">
    <property type="entry name" value="PP-binding"/>
    <property type="match status" value="2"/>
</dbReference>
<dbReference type="InterPro" id="IPR023213">
    <property type="entry name" value="CAT-like_dom_sf"/>
</dbReference>
<keyword evidence="1" id="KW-0596">Phosphopantetheine</keyword>
<evidence type="ECO:0000313" key="6">
    <source>
        <dbReference type="Proteomes" id="UP001174997"/>
    </source>
</evidence>
<organism evidence="5 6">
    <name type="scientific">Cercophora samala</name>
    <dbReference type="NCBI Taxonomy" id="330535"/>
    <lineage>
        <taxon>Eukaryota</taxon>
        <taxon>Fungi</taxon>
        <taxon>Dikarya</taxon>
        <taxon>Ascomycota</taxon>
        <taxon>Pezizomycotina</taxon>
        <taxon>Sordariomycetes</taxon>
        <taxon>Sordariomycetidae</taxon>
        <taxon>Sordariales</taxon>
        <taxon>Lasiosphaeriaceae</taxon>
        <taxon>Cercophora</taxon>
    </lineage>
</organism>
<dbReference type="Gene3D" id="3.30.300.30">
    <property type="match status" value="1"/>
</dbReference>
<dbReference type="InterPro" id="IPR042099">
    <property type="entry name" value="ANL_N_sf"/>
</dbReference>
<dbReference type="InterPro" id="IPR001242">
    <property type="entry name" value="Condensation_dom"/>
</dbReference>
<dbReference type="InterPro" id="IPR000873">
    <property type="entry name" value="AMP-dep_synth/lig_dom"/>
</dbReference>
<dbReference type="Pfam" id="PF07993">
    <property type="entry name" value="NAD_binding_4"/>
    <property type="match status" value="1"/>
</dbReference>
<protein>
    <submittedName>
        <fullName evidence="5">Hybrid NRPS/PKS enzyme</fullName>
    </submittedName>
</protein>
<dbReference type="Gene3D" id="3.10.129.10">
    <property type="entry name" value="Hotdog Thioesterase"/>
    <property type="match status" value="1"/>
</dbReference>
<dbReference type="GO" id="GO:0016874">
    <property type="term" value="F:ligase activity"/>
    <property type="evidence" value="ECO:0007669"/>
    <property type="project" value="UniProtKB-KW"/>
</dbReference>
<dbReference type="SUPFAM" id="SSF52777">
    <property type="entry name" value="CoA-dependent acyltransferases"/>
    <property type="match status" value="2"/>
</dbReference>
<dbReference type="EMBL" id="JAULSY010000066">
    <property type="protein sequence ID" value="KAK0667813.1"/>
    <property type="molecule type" value="Genomic_DNA"/>
</dbReference>
<dbReference type="InterPro" id="IPR036291">
    <property type="entry name" value="NAD(P)-bd_dom_sf"/>
</dbReference>
<dbReference type="GO" id="GO:0005737">
    <property type="term" value="C:cytoplasm"/>
    <property type="evidence" value="ECO:0007669"/>
    <property type="project" value="TreeGrafter"/>
</dbReference>
<feature type="domain" description="Carrier" evidence="4">
    <location>
        <begin position="1219"/>
        <end position="1298"/>
    </location>
</feature>
<dbReference type="CDD" id="cd19532">
    <property type="entry name" value="C_PKS-NRPS"/>
    <property type="match status" value="1"/>
</dbReference>
<feature type="domain" description="Carrier" evidence="4">
    <location>
        <begin position="1314"/>
        <end position="1390"/>
    </location>
</feature>
<dbReference type="SUPFAM" id="SSF51735">
    <property type="entry name" value="NAD(P)-binding Rossmann-fold domains"/>
    <property type="match status" value="1"/>
</dbReference>
<evidence type="ECO:0000256" key="1">
    <source>
        <dbReference type="ARBA" id="ARBA00022450"/>
    </source>
</evidence>
<dbReference type="PANTHER" id="PTHR45527:SF1">
    <property type="entry name" value="FATTY ACID SYNTHASE"/>
    <property type="match status" value="1"/>
</dbReference>
<dbReference type="SUPFAM" id="SSF47336">
    <property type="entry name" value="ACP-like"/>
    <property type="match status" value="2"/>
</dbReference>
<gene>
    <name evidence="5" type="ORF">QBC41DRAFT_278217</name>
</gene>
<dbReference type="InterPro" id="IPR009081">
    <property type="entry name" value="PP-bd_ACP"/>
</dbReference>
<dbReference type="InterPro" id="IPR020806">
    <property type="entry name" value="PKS_PP-bd"/>
</dbReference>
<keyword evidence="2" id="KW-0597">Phosphoprotein</keyword>
<dbReference type="InterPro" id="IPR013120">
    <property type="entry name" value="FAR_NAD-bd"/>
</dbReference>
<evidence type="ECO:0000256" key="3">
    <source>
        <dbReference type="ARBA" id="ARBA00022598"/>
    </source>
</evidence>
<dbReference type="PANTHER" id="PTHR45527">
    <property type="entry name" value="NONRIBOSOMAL PEPTIDE SYNTHETASE"/>
    <property type="match status" value="1"/>
</dbReference>
<dbReference type="CDD" id="cd05930">
    <property type="entry name" value="A_NRPS"/>
    <property type="match status" value="1"/>
</dbReference>
<dbReference type="Pfam" id="PF00668">
    <property type="entry name" value="Condensation"/>
    <property type="match status" value="1"/>
</dbReference>
<evidence type="ECO:0000259" key="4">
    <source>
        <dbReference type="PROSITE" id="PS50075"/>
    </source>
</evidence>
<dbReference type="Gene3D" id="3.30.559.10">
    <property type="entry name" value="Chloramphenicol acetyltransferase-like domain"/>
    <property type="match status" value="1"/>
</dbReference>
<dbReference type="Proteomes" id="UP001174997">
    <property type="component" value="Unassembled WGS sequence"/>
</dbReference>
<reference evidence="5" key="1">
    <citation type="submission" date="2023-06" db="EMBL/GenBank/DDBJ databases">
        <title>Genome-scale phylogeny and comparative genomics of the fungal order Sordariales.</title>
        <authorList>
            <consortium name="Lawrence Berkeley National Laboratory"/>
            <person name="Hensen N."/>
            <person name="Bonometti L."/>
            <person name="Westerberg I."/>
            <person name="Brannstrom I.O."/>
            <person name="Guillou S."/>
            <person name="Cros-Aarteil S."/>
            <person name="Calhoun S."/>
            <person name="Haridas S."/>
            <person name="Kuo A."/>
            <person name="Mondo S."/>
            <person name="Pangilinan J."/>
            <person name="Riley R."/>
            <person name="Labutti K."/>
            <person name="Andreopoulos B."/>
            <person name="Lipzen A."/>
            <person name="Chen C."/>
            <person name="Yanf M."/>
            <person name="Daum C."/>
            <person name="Ng V."/>
            <person name="Clum A."/>
            <person name="Steindorff A."/>
            <person name="Ohm R."/>
            <person name="Martin F."/>
            <person name="Silar P."/>
            <person name="Natvig D."/>
            <person name="Lalanne C."/>
            <person name="Gautier V."/>
            <person name="Ament-Velasquez S.L."/>
            <person name="Kruys A."/>
            <person name="Hutchinson M.I."/>
            <person name="Powell A.J."/>
            <person name="Barry K."/>
            <person name="Miller A.N."/>
            <person name="Grigoriev I.V."/>
            <person name="Debuchy R."/>
            <person name="Gladieux P."/>
            <person name="Thoren M.H."/>
            <person name="Johannesson H."/>
        </authorList>
    </citation>
    <scope>NUCLEOTIDE SEQUENCE</scope>
    <source>
        <strain evidence="5">CBS 307.81</strain>
    </source>
</reference>
<dbReference type="GO" id="GO:0031177">
    <property type="term" value="F:phosphopantetheine binding"/>
    <property type="evidence" value="ECO:0007669"/>
    <property type="project" value="InterPro"/>
</dbReference>
<dbReference type="InterPro" id="IPR045851">
    <property type="entry name" value="AMP-bd_C_sf"/>
</dbReference>
<dbReference type="Gene3D" id="3.30.559.30">
    <property type="entry name" value="Nonribosomal peptide synthetase, condensation domain"/>
    <property type="match status" value="1"/>
</dbReference>
<comment type="caution">
    <text evidence="5">The sequence shown here is derived from an EMBL/GenBank/DDBJ whole genome shotgun (WGS) entry which is preliminary data.</text>
</comment>
<keyword evidence="3" id="KW-0436">Ligase</keyword>
<dbReference type="GO" id="GO:0044550">
    <property type="term" value="P:secondary metabolite biosynthetic process"/>
    <property type="evidence" value="ECO:0007669"/>
    <property type="project" value="TreeGrafter"/>
</dbReference>
<dbReference type="GO" id="GO:0043041">
    <property type="term" value="P:amino acid activation for nonribosomal peptide biosynthetic process"/>
    <property type="evidence" value="ECO:0007669"/>
    <property type="project" value="TreeGrafter"/>
</dbReference>
<dbReference type="PROSITE" id="PS00455">
    <property type="entry name" value="AMP_BINDING"/>
    <property type="match status" value="1"/>
</dbReference>
<dbReference type="SUPFAM" id="SSF56801">
    <property type="entry name" value="Acetyl-CoA synthetase-like"/>
    <property type="match status" value="1"/>
</dbReference>
<dbReference type="Gene3D" id="1.10.1200.10">
    <property type="entry name" value="ACP-like"/>
    <property type="match status" value="2"/>
</dbReference>
<evidence type="ECO:0000256" key="2">
    <source>
        <dbReference type="ARBA" id="ARBA00022553"/>
    </source>
</evidence>
<proteinExistence type="predicted"/>
<dbReference type="Pfam" id="PF00501">
    <property type="entry name" value="AMP-binding"/>
    <property type="match status" value="1"/>
</dbReference>
<dbReference type="InterPro" id="IPR020845">
    <property type="entry name" value="AMP-binding_CS"/>
</dbReference>
<dbReference type="PROSITE" id="PS50075">
    <property type="entry name" value="CARRIER"/>
    <property type="match status" value="2"/>
</dbReference>
<sequence length="1775" mass="195349">MSTSTYNHFHLLLGVPATDPLGLGITWRNTLVVSKLLSHLAINDDASLPTHFPVAGYVKMVSEASLLFLKPRILRRFELDAFHIQQDITLAQKDDRISLEVELQSTVTHERQGDRTEFVNFRIRSKHPDSEDLTKQLNALGCLSLKSSIHHPELSPTVSSHLVRPSNATVKETSTPKILKTLPMSYGQSGSWFMTQLVADPTFFNGTVTFLITTKTKLDTEALSRVVDEMARQHEGLRTAFFTDPETHEPVQGVLDKSLLHLETKTITSPAQVRTEIDTLNRHVYDITHGQFLRLLLLAESPTRHHLVVGYHHINMDGMTMMALTDHMRLAYGGQHIPPPFQQNEFAKRQRERLETGQHAEDILFWKTEFQDLPEILPILPISPDTALRSSRPASRTTYRHVRAETRLKPEITAKLLELRKQGHFQSPFVLYLTIFQILLGRLAQTDDVCIGVASANRQNDAESMDSIGIFLNLFALRLRSDLSKSFLDLLLENKAKTLAGLKHSAVPFDVVLDEVGAVRHPSHSPLFQAFINYIPVAEDRPFGADGTIKNSDYEIGETMYDIMLAVINPPVGDPWIAIMVQKELYGQHEAQILLDCFMNLMEAFTGDIHLSGRGPQMFNEVAAQRAIDLGQGVSLNMDFGSLVGQLDGISAERAHEIALEDTEGTKVSYKDMMKRSTQIAHALFVSSNVSPGSRIGVLQESTVDWICSMLGIWRFGGSYVPLEITQGAGRLKSIVRDADLAAVLVHGATRKLCKEILTDEIQATYPVILDITSLDNVTGTPPDFYIAKPSDEAIVLYTSGSTGAPKGISLPHRMITNTINGFVHVFPMRPQRVLQQIALSFDVSWWQTLLGLATGGSVFVAGKDARRDPLALTDLIVSQSITLTLAVPSEAVSWLQHGIGFDNLRHSSWEYHISAGESIGSNLVALLRELQKPDLRFINAYGPAETIVPHAHEVPYLDSNLSSVVPIGKVLPNYSVYIMDDDNHPLPAGVPGQIVIGGAGVASGYIKQPELTAVRFPNDALAGPRAVANGWTQAHLSGDRGYMREDGVFVALGRMNGDTQVKLRGQRFELREVEAAMVAAGKGDITEAVCHVRHRGDDKDAAGAFLVAHVVLSPEAQRRHGGAAGAAADNRLKEVVADLTTLPQYMRPSVVVSLPSMPLSHHGKVDRKCLAKAPLRGEEIKVPSERHARPLTRTKTFPNTPLLGSGKAAGPKPVIGSSLAASFLPEMEAIWRGVLGDLVIGQQLDSNSDFFLVGGNSLLLINVKNKIKAQTGHDVPLLNLFQSSTLGKMAAAVSTTTVGRSEVQQSSKLEGDNSTQDCMKQIWISVLGGLVDESTVEPNSDFFLVGGNSLLLIAIQREVNKLFGVLLPLPKLFEANTLAKMSTLLGTTLAATTTVSPEIINWDEEVAFKESTVKITNSFPPLPVTDITIILTGATGFLGRHILLHLLPNPLITRIHCLAVRTPSKFPPSILSSPKITIHPGDLRDPNLNLPPTTATQIFTPPTPTTKIVVIHNGADVHFLRPYPLLRPANLLSTKTLVNLTLQSSNPSTPAPSFHFISTAGIAQLATTTDLYEQPLSLSKPPALLTENGYLLSKLASETYLAHAHQASHLPVLIHRPSYLLGLDAPPLDIMHNILSYSQKLRSVPKMPAAERWLQFVTVQEVARDMVGDVLDVEHSNEGVRYRNHCGRQRDWVRLDQLGGYLTKKHGGKVRFQEVDWERWVREAEGAGMPGEVGGYLRDEMGRNEGGGTWRWVVPRVLKGRRGGREEWRRKGRL</sequence>
<dbReference type="Gene3D" id="3.40.50.12780">
    <property type="entry name" value="N-terminal domain of ligase-like"/>
    <property type="match status" value="1"/>
</dbReference>
<dbReference type="SMART" id="SM00823">
    <property type="entry name" value="PKS_PP"/>
    <property type="match status" value="2"/>
</dbReference>